<evidence type="ECO:0000313" key="3">
    <source>
        <dbReference type="Proteomes" id="UP001415857"/>
    </source>
</evidence>
<dbReference type="Gene3D" id="1.20.1280.50">
    <property type="match status" value="1"/>
</dbReference>
<protein>
    <recommendedName>
        <fullName evidence="1">F-box domain-containing protein</fullName>
    </recommendedName>
</protein>
<gene>
    <name evidence="2" type="ORF">L1049_005307</name>
</gene>
<sequence>MAKSEGISYLSHDLIINLLRRLPPKTLCRFKCVSKQWRNLISHPDFIDMHRRQSKRTPLLLSLTSGKLYTNIDTGKTQYSSRLWSTDMEGRLLH</sequence>
<dbReference type="InterPro" id="IPR050796">
    <property type="entry name" value="SCF_F-box_component"/>
</dbReference>
<evidence type="ECO:0000259" key="1">
    <source>
        <dbReference type="SMART" id="SM00256"/>
    </source>
</evidence>
<dbReference type="EMBL" id="JBBPBK010000007">
    <property type="protein sequence ID" value="KAK9282390.1"/>
    <property type="molecule type" value="Genomic_DNA"/>
</dbReference>
<reference evidence="2 3" key="1">
    <citation type="journal article" date="2024" name="Plant J.">
        <title>Genome sequences and population genomics reveal climatic adaptation and genomic divergence between two closely related sweetgum species.</title>
        <authorList>
            <person name="Xu W.Q."/>
            <person name="Ren C.Q."/>
            <person name="Zhang X.Y."/>
            <person name="Comes H.P."/>
            <person name="Liu X.H."/>
            <person name="Li Y.G."/>
            <person name="Kettle C.J."/>
            <person name="Jalonen R."/>
            <person name="Gaisberger H."/>
            <person name="Ma Y.Z."/>
            <person name="Qiu Y.X."/>
        </authorList>
    </citation>
    <scope>NUCLEOTIDE SEQUENCE [LARGE SCALE GENOMIC DNA]</scope>
    <source>
        <strain evidence="2">Hangzhou</strain>
    </source>
</reference>
<feature type="domain" description="F-box" evidence="1">
    <location>
        <begin position="10"/>
        <end position="49"/>
    </location>
</feature>
<name>A0AAP0RQL4_LIQFO</name>
<dbReference type="CDD" id="cd22157">
    <property type="entry name" value="F-box_AtFBW1-like"/>
    <property type="match status" value="1"/>
</dbReference>
<dbReference type="Pfam" id="PF00646">
    <property type="entry name" value="F-box"/>
    <property type="match status" value="1"/>
</dbReference>
<organism evidence="2 3">
    <name type="scientific">Liquidambar formosana</name>
    <name type="common">Formosan gum</name>
    <dbReference type="NCBI Taxonomy" id="63359"/>
    <lineage>
        <taxon>Eukaryota</taxon>
        <taxon>Viridiplantae</taxon>
        <taxon>Streptophyta</taxon>
        <taxon>Embryophyta</taxon>
        <taxon>Tracheophyta</taxon>
        <taxon>Spermatophyta</taxon>
        <taxon>Magnoliopsida</taxon>
        <taxon>eudicotyledons</taxon>
        <taxon>Gunneridae</taxon>
        <taxon>Pentapetalae</taxon>
        <taxon>Saxifragales</taxon>
        <taxon>Altingiaceae</taxon>
        <taxon>Liquidambar</taxon>
    </lineage>
</organism>
<dbReference type="Proteomes" id="UP001415857">
    <property type="component" value="Unassembled WGS sequence"/>
</dbReference>
<comment type="caution">
    <text evidence="2">The sequence shown here is derived from an EMBL/GenBank/DDBJ whole genome shotgun (WGS) entry which is preliminary data.</text>
</comment>
<dbReference type="InterPro" id="IPR001810">
    <property type="entry name" value="F-box_dom"/>
</dbReference>
<dbReference type="PANTHER" id="PTHR31672:SF13">
    <property type="entry name" value="F-BOX PROTEIN CPR30-LIKE"/>
    <property type="match status" value="1"/>
</dbReference>
<dbReference type="PANTHER" id="PTHR31672">
    <property type="entry name" value="BNACNNG10540D PROTEIN"/>
    <property type="match status" value="1"/>
</dbReference>
<dbReference type="AlphaFoldDB" id="A0AAP0RQL4"/>
<accession>A0AAP0RQL4</accession>
<dbReference type="InterPro" id="IPR036047">
    <property type="entry name" value="F-box-like_dom_sf"/>
</dbReference>
<dbReference type="SUPFAM" id="SSF81383">
    <property type="entry name" value="F-box domain"/>
    <property type="match status" value="1"/>
</dbReference>
<keyword evidence="3" id="KW-1185">Reference proteome</keyword>
<evidence type="ECO:0000313" key="2">
    <source>
        <dbReference type="EMBL" id="KAK9282390.1"/>
    </source>
</evidence>
<dbReference type="SMART" id="SM00256">
    <property type="entry name" value="FBOX"/>
    <property type="match status" value="1"/>
</dbReference>
<proteinExistence type="predicted"/>